<evidence type="ECO:0000313" key="2">
    <source>
        <dbReference type="EMBL" id="TVM17145.1"/>
    </source>
</evidence>
<dbReference type="Proteomes" id="UP000448292">
    <property type="component" value="Unassembled WGS sequence"/>
</dbReference>
<name>A0A7M3MEB5_9BACT</name>
<feature type="compositionally biased region" description="Gly residues" evidence="1">
    <location>
        <begin position="1"/>
        <end position="18"/>
    </location>
</feature>
<reference evidence="2 3" key="1">
    <citation type="submission" date="2018-06" db="EMBL/GenBank/DDBJ databases">
        <title>Complete genome of Desulfovibrio indonesiensis P37SLT.</title>
        <authorList>
            <person name="Crispim J.S."/>
            <person name="Vidigal P.M.P."/>
            <person name="Silva L.C.F."/>
            <person name="Laguardia C.N."/>
            <person name="Araujo L.C."/>
            <person name="Dias R.S."/>
            <person name="Sousa M.P."/>
            <person name="Paula S.O."/>
            <person name="Silva C."/>
        </authorList>
    </citation>
    <scope>NUCLEOTIDE SEQUENCE [LARGE SCALE GENOMIC DNA]</scope>
    <source>
        <strain evidence="2 3">P37SLT</strain>
    </source>
</reference>
<organism evidence="2 3">
    <name type="scientific">Oceanidesulfovibrio indonesiensis</name>
    <dbReference type="NCBI Taxonomy" id="54767"/>
    <lineage>
        <taxon>Bacteria</taxon>
        <taxon>Pseudomonadati</taxon>
        <taxon>Thermodesulfobacteriota</taxon>
        <taxon>Desulfovibrionia</taxon>
        <taxon>Desulfovibrionales</taxon>
        <taxon>Desulfovibrionaceae</taxon>
        <taxon>Oceanidesulfovibrio</taxon>
    </lineage>
</organism>
<comment type="caution">
    <text evidence="2">The sequence shown here is derived from an EMBL/GenBank/DDBJ whole genome shotgun (WGS) entry which is preliminary data.</text>
</comment>
<dbReference type="EMBL" id="QMIE01000008">
    <property type="protein sequence ID" value="TVM17145.1"/>
    <property type="molecule type" value="Genomic_DNA"/>
</dbReference>
<dbReference type="AlphaFoldDB" id="A0A7M3MEB5"/>
<dbReference type="OrthoDB" id="5471843at2"/>
<proteinExistence type="predicted"/>
<evidence type="ECO:0000313" key="3">
    <source>
        <dbReference type="Proteomes" id="UP000448292"/>
    </source>
</evidence>
<dbReference type="RefSeq" id="WP_144303103.1">
    <property type="nucleotide sequence ID" value="NZ_QMIE01000008.1"/>
</dbReference>
<gene>
    <name evidence="2" type="ORF">DPQ33_10155</name>
</gene>
<protein>
    <submittedName>
        <fullName evidence="2">Uncharacterized protein</fullName>
    </submittedName>
</protein>
<keyword evidence="3" id="KW-1185">Reference proteome</keyword>
<accession>A0A7M3MEB5</accession>
<sequence>MRIRGSGSGASGHGGPGGSDERRRAFRRKHRVGDRVRGVMVGWESPGLAWVEVSGVKLLAALDSGPELGARLAFLVKSLDPDIVLQELPTSGGGQGMLAESISGFWTARAEFEHILREFPLPEGIADMSKPRKCFRNHLFAHPALLAAWLRTQAMAETINAELVPGRDLMLSYRPELMPAAWDHELLANVHGSELAWAFTLPRWGHCQVRLLFHKPVAGARVFLERSEHAEPLKRILPRLVERAAAGRLAGVKELDRVDVLSVTPLPPGSGQLLSELFTGPVEGRPSTGFSLRV</sequence>
<evidence type="ECO:0000256" key="1">
    <source>
        <dbReference type="SAM" id="MobiDB-lite"/>
    </source>
</evidence>
<feature type="region of interest" description="Disordered" evidence="1">
    <location>
        <begin position="1"/>
        <end position="24"/>
    </location>
</feature>